<keyword evidence="2 8" id="KW-0813">Transport</keyword>
<evidence type="ECO:0000256" key="5">
    <source>
        <dbReference type="ARBA" id="ARBA00022692"/>
    </source>
</evidence>
<dbReference type="AlphaFoldDB" id="A0A2T6CF27"/>
<evidence type="ECO:0000256" key="7">
    <source>
        <dbReference type="ARBA" id="ARBA00023136"/>
    </source>
</evidence>
<evidence type="ECO:0000256" key="1">
    <source>
        <dbReference type="ARBA" id="ARBA00004429"/>
    </source>
</evidence>
<protein>
    <submittedName>
        <fullName evidence="10">Iron(III) transport system permease protein</fullName>
    </submittedName>
</protein>
<reference evidence="10 11" key="1">
    <citation type="submission" date="2018-04" db="EMBL/GenBank/DDBJ databases">
        <title>Genomic Encyclopedia of Archaeal and Bacterial Type Strains, Phase II (KMG-II): from individual species to whole genera.</title>
        <authorList>
            <person name="Goeker M."/>
        </authorList>
    </citation>
    <scope>NUCLEOTIDE SEQUENCE [LARGE SCALE GENOMIC DNA]</scope>
    <source>
        <strain evidence="10 11">DSM 12244</strain>
    </source>
</reference>
<feature type="transmembrane region" description="Helical" evidence="8">
    <location>
        <begin position="414"/>
        <end position="435"/>
    </location>
</feature>
<dbReference type="Gene3D" id="1.10.3720.10">
    <property type="entry name" value="MetI-like"/>
    <property type="match status" value="2"/>
</dbReference>
<dbReference type="PROSITE" id="PS50928">
    <property type="entry name" value="ABC_TM1"/>
    <property type="match status" value="2"/>
</dbReference>
<comment type="subcellular location">
    <subcellularLocation>
        <location evidence="1">Cell inner membrane</location>
        <topology evidence="1">Multi-pass membrane protein</topology>
    </subcellularLocation>
    <subcellularLocation>
        <location evidence="8">Cell membrane</location>
        <topology evidence="8">Multi-pass membrane protein</topology>
    </subcellularLocation>
</comment>
<evidence type="ECO:0000256" key="3">
    <source>
        <dbReference type="ARBA" id="ARBA00022475"/>
    </source>
</evidence>
<keyword evidence="6 8" id="KW-1133">Transmembrane helix</keyword>
<evidence type="ECO:0000256" key="8">
    <source>
        <dbReference type="RuleBase" id="RU363032"/>
    </source>
</evidence>
<keyword evidence="5 8" id="KW-0812">Transmembrane</keyword>
<dbReference type="Pfam" id="PF00528">
    <property type="entry name" value="BPD_transp_1"/>
    <property type="match status" value="2"/>
</dbReference>
<dbReference type="PANTHER" id="PTHR43357:SF3">
    <property type="entry name" value="FE(3+)-TRANSPORT SYSTEM PERMEASE PROTEIN FBPB 2"/>
    <property type="match status" value="1"/>
</dbReference>
<feature type="transmembrane region" description="Helical" evidence="8">
    <location>
        <begin position="20"/>
        <end position="42"/>
    </location>
</feature>
<evidence type="ECO:0000259" key="9">
    <source>
        <dbReference type="PROSITE" id="PS50928"/>
    </source>
</evidence>
<dbReference type="GO" id="GO:0005886">
    <property type="term" value="C:plasma membrane"/>
    <property type="evidence" value="ECO:0007669"/>
    <property type="project" value="UniProtKB-SubCell"/>
</dbReference>
<feature type="transmembrane region" description="Helical" evidence="8">
    <location>
        <begin position="62"/>
        <end position="86"/>
    </location>
</feature>
<feature type="transmembrane region" description="Helical" evidence="8">
    <location>
        <begin position="384"/>
        <end position="402"/>
    </location>
</feature>
<keyword evidence="3" id="KW-1003">Cell membrane</keyword>
<name>A0A2T6CF27_9RHOB</name>
<keyword evidence="4" id="KW-0997">Cell inner membrane</keyword>
<evidence type="ECO:0000256" key="4">
    <source>
        <dbReference type="ARBA" id="ARBA00022519"/>
    </source>
</evidence>
<feature type="transmembrane region" description="Helical" evidence="8">
    <location>
        <begin position="148"/>
        <end position="170"/>
    </location>
</feature>
<dbReference type="OrthoDB" id="9790211at2"/>
<accession>A0A2T6CF27</accession>
<evidence type="ECO:0000256" key="2">
    <source>
        <dbReference type="ARBA" id="ARBA00022448"/>
    </source>
</evidence>
<dbReference type="FunFam" id="1.10.3720.10:FF:000088">
    <property type="entry name" value="Iron(III) ABC transporter, permease protein"/>
    <property type="match status" value="1"/>
</dbReference>
<feature type="transmembrane region" description="Helical" evidence="8">
    <location>
        <begin position="296"/>
        <end position="323"/>
    </location>
</feature>
<organism evidence="10 11">
    <name type="scientific">Sulfitobacter mediterraneus</name>
    <dbReference type="NCBI Taxonomy" id="83219"/>
    <lineage>
        <taxon>Bacteria</taxon>
        <taxon>Pseudomonadati</taxon>
        <taxon>Pseudomonadota</taxon>
        <taxon>Alphaproteobacteria</taxon>
        <taxon>Rhodobacterales</taxon>
        <taxon>Roseobacteraceae</taxon>
        <taxon>Sulfitobacter</taxon>
    </lineage>
</organism>
<dbReference type="Proteomes" id="UP000244092">
    <property type="component" value="Unassembled WGS sequence"/>
</dbReference>
<evidence type="ECO:0000313" key="10">
    <source>
        <dbReference type="EMBL" id="PTX74103.1"/>
    </source>
</evidence>
<dbReference type="CDD" id="cd06261">
    <property type="entry name" value="TM_PBP2"/>
    <property type="match status" value="2"/>
</dbReference>
<feature type="transmembrane region" description="Helical" evidence="8">
    <location>
        <begin position="251"/>
        <end position="268"/>
    </location>
</feature>
<gene>
    <name evidence="10" type="ORF">C8N31_105302</name>
</gene>
<comment type="caution">
    <text evidence="10">The sequence shown here is derived from an EMBL/GenBank/DDBJ whole genome shotgun (WGS) entry which is preliminary data.</text>
</comment>
<feature type="transmembrane region" description="Helical" evidence="8">
    <location>
        <begin position="528"/>
        <end position="547"/>
    </location>
</feature>
<evidence type="ECO:0000313" key="11">
    <source>
        <dbReference type="Proteomes" id="UP000244092"/>
    </source>
</evidence>
<dbReference type="PANTHER" id="PTHR43357">
    <property type="entry name" value="INNER MEMBRANE ABC TRANSPORTER PERMEASE PROTEIN YDCV"/>
    <property type="match status" value="1"/>
</dbReference>
<dbReference type="GO" id="GO:0055085">
    <property type="term" value="P:transmembrane transport"/>
    <property type="evidence" value="ECO:0007669"/>
    <property type="project" value="InterPro"/>
</dbReference>
<sequence length="554" mass="58887">MTLNPAQTPTKTAPRDGIRVLSFVSVSVAVVCALPMLAVLIAALSGGTETVQHLIDTVLGRYAATTLLLVLLVSIGTFAIGVGAAWLVTMTRFPGVKILEIALVLPLAFPAYVLAYAYTHVLDHPGIVQATLRDVTGWGPRDYWFPEIRSLGGAAAMLVLVLYPYVYLLARAAFLQQSGTTFLAARALGSSAWAAFFKVSLPLARPAIAGGVLLAVMETIADFGTVAYFGVQTFATGIYTSWFSMFDRAGAAQLALCLLSFALLLALLERIQRGRAKYHDPSRRSQAMPPIKLKGWGAAAAMIVCGIPVFFGAVLPIGVLLVMGLGSEQNLFSPRYLGFIQNSVTLAGIAAVVTVCAAISVGFFQRLRPGRLSNGSAYVARLGYAVPGGVIAVGLLVPFAAFDNAFDAWMRATFDISTGLLITGSIWLLIAAYLVRFLAAALGAYEGGQAMVHANMDAAARSLGQSPLGTLRRVHLPILAPSLLTALLIVFVDVMKELPATLIMRPFNYDTLAVQAYRLASDERLEGAAVPSLVIVAMGLLPVILICRQVGRKR</sequence>
<feature type="transmembrane region" description="Helical" evidence="8">
    <location>
        <begin position="343"/>
        <end position="364"/>
    </location>
</feature>
<dbReference type="EMBL" id="QBKU01000005">
    <property type="protein sequence ID" value="PTX74103.1"/>
    <property type="molecule type" value="Genomic_DNA"/>
</dbReference>
<comment type="similarity">
    <text evidence="8">Belongs to the binding-protein-dependent transport system permease family.</text>
</comment>
<feature type="transmembrane region" description="Helical" evidence="8">
    <location>
        <begin position="474"/>
        <end position="492"/>
    </location>
</feature>
<evidence type="ECO:0000256" key="6">
    <source>
        <dbReference type="ARBA" id="ARBA00022989"/>
    </source>
</evidence>
<dbReference type="InterPro" id="IPR000515">
    <property type="entry name" value="MetI-like"/>
</dbReference>
<proteinExistence type="inferred from homology"/>
<feature type="transmembrane region" description="Helical" evidence="8">
    <location>
        <begin position="207"/>
        <end position="231"/>
    </location>
</feature>
<feature type="domain" description="ABC transmembrane type-1" evidence="9">
    <location>
        <begin position="63"/>
        <end position="267"/>
    </location>
</feature>
<dbReference type="InterPro" id="IPR035906">
    <property type="entry name" value="MetI-like_sf"/>
</dbReference>
<feature type="domain" description="ABC transmembrane type-1" evidence="9">
    <location>
        <begin position="340"/>
        <end position="546"/>
    </location>
</feature>
<dbReference type="RefSeq" id="WP_025049493.1">
    <property type="nucleotide sequence ID" value="NZ_QBKU01000005.1"/>
</dbReference>
<feature type="transmembrane region" description="Helical" evidence="8">
    <location>
        <begin position="98"/>
        <end position="118"/>
    </location>
</feature>
<dbReference type="SUPFAM" id="SSF161098">
    <property type="entry name" value="MetI-like"/>
    <property type="match status" value="2"/>
</dbReference>
<keyword evidence="7 8" id="KW-0472">Membrane</keyword>